<protein>
    <submittedName>
        <fullName evidence="3">Alpha/beta fold hydrolase</fullName>
    </submittedName>
</protein>
<sequence>MQLEDPEGPNSQRARLSAVRPRGRRACGRADRRVHRGALGTHTTWHRVAPLLAERHTVVCPDLRGHGGSTGPAPAPDHAPHSKRAMAADGVELMRALRHDRFAVVGHDRGSYVAYRLAFHHPEAVTALAVLDCVPIGEALARCNARVAQAWYHWLSLAQPERPERLINADPDGWYEVGVADDADRAAGPSPRGRGGTGGTCPRLTRLPSRRWRG</sequence>
<dbReference type="InterPro" id="IPR029058">
    <property type="entry name" value="AB_hydrolase_fold"/>
</dbReference>
<dbReference type="GO" id="GO:0016020">
    <property type="term" value="C:membrane"/>
    <property type="evidence" value="ECO:0007669"/>
    <property type="project" value="TreeGrafter"/>
</dbReference>
<comment type="caution">
    <text evidence="3">The sequence shown here is derived from an EMBL/GenBank/DDBJ whole genome shotgun (WGS) entry which is preliminary data.</text>
</comment>
<feature type="region of interest" description="Disordered" evidence="1">
    <location>
        <begin position="1"/>
        <end position="29"/>
    </location>
</feature>
<evidence type="ECO:0000313" key="3">
    <source>
        <dbReference type="EMBL" id="TDD64489.1"/>
    </source>
</evidence>
<dbReference type="AlphaFoldDB" id="A0A4R5A1V2"/>
<evidence type="ECO:0000256" key="1">
    <source>
        <dbReference type="SAM" id="MobiDB-lite"/>
    </source>
</evidence>
<dbReference type="InterPro" id="IPR050266">
    <property type="entry name" value="AB_hydrolase_sf"/>
</dbReference>
<organism evidence="3 4">
    <name type="scientific">Jiangella aurantiaca</name>
    <dbReference type="NCBI Taxonomy" id="2530373"/>
    <lineage>
        <taxon>Bacteria</taxon>
        <taxon>Bacillati</taxon>
        <taxon>Actinomycetota</taxon>
        <taxon>Actinomycetes</taxon>
        <taxon>Jiangellales</taxon>
        <taxon>Jiangellaceae</taxon>
        <taxon>Jiangella</taxon>
    </lineage>
</organism>
<dbReference type="GO" id="GO:0016787">
    <property type="term" value="F:hydrolase activity"/>
    <property type="evidence" value="ECO:0007669"/>
    <property type="project" value="UniProtKB-KW"/>
</dbReference>
<proteinExistence type="predicted"/>
<reference evidence="3 4" key="1">
    <citation type="submission" date="2019-02" db="EMBL/GenBank/DDBJ databases">
        <title>Draft genome sequences of novel Actinobacteria.</title>
        <authorList>
            <person name="Sahin N."/>
            <person name="Ay H."/>
            <person name="Saygin H."/>
        </authorList>
    </citation>
    <scope>NUCLEOTIDE SEQUENCE [LARGE SCALE GENOMIC DNA]</scope>
    <source>
        <strain evidence="3 4">8K307</strain>
    </source>
</reference>
<dbReference type="InterPro" id="IPR000073">
    <property type="entry name" value="AB_hydrolase_1"/>
</dbReference>
<evidence type="ECO:0000313" key="4">
    <source>
        <dbReference type="Proteomes" id="UP000295217"/>
    </source>
</evidence>
<feature type="domain" description="AB hydrolase-1" evidence="2">
    <location>
        <begin position="35"/>
        <end position="132"/>
    </location>
</feature>
<feature type="region of interest" description="Disordered" evidence="1">
    <location>
        <begin position="180"/>
        <end position="205"/>
    </location>
</feature>
<dbReference type="Gene3D" id="3.40.50.1820">
    <property type="entry name" value="alpha/beta hydrolase"/>
    <property type="match status" value="1"/>
</dbReference>
<dbReference type="SUPFAM" id="SSF53474">
    <property type="entry name" value="alpha/beta-Hydrolases"/>
    <property type="match status" value="1"/>
</dbReference>
<evidence type="ECO:0000259" key="2">
    <source>
        <dbReference type="Pfam" id="PF00561"/>
    </source>
</evidence>
<keyword evidence="4" id="KW-1185">Reference proteome</keyword>
<feature type="region of interest" description="Disordered" evidence="1">
    <location>
        <begin position="63"/>
        <end position="82"/>
    </location>
</feature>
<dbReference type="RefSeq" id="WP_132107634.1">
    <property type="nucleotide sequence ID" value="NZ_SMLB01000067.1"/>
</dbReference>
<dbReference type="EMBL" id="SMLB01000067">
    <property type="protein sequence ID" value="TDD64489.1"/>
    <property type="molecule type" value="Genomic_DNA"/>
</dbReference>
<dbReference type="Pfam" id="PF00561">
    <property type="entry name" value="Abhydrolase_1"/>
    <property type="match status" value="1"/>
</dbReference>
<name>A0A4R5A1V2_9ACTN</name>
<dbReference type="PANTHER" id="PTHR43798:SF33">
    <property type="entry name" value="HYDROLASE, PUTATIVE (AFU_ORTHOLOGUE AFUA_2G14860)-RELATED"/>
    <property type="match status" value="1"/>
</dbReference>
<gene>
    <name evidence="3" type="ORF">E1262_27970</name>
</gene>
<keyword evidence="3" id="KW-0378">Hydrolase</keyword>
<dbReference type="Proteomes" id="UP000295217">
    <property type="component" value="Unassembled WGS sequence"/>
</dbReference>
<dbReference type="PANTHER" id="PTHR43798">
    <property type="entry name" value="MONOACYLGLYCEROL LIPASE"/>
    <property type="match status" value="1"/>
</dbReference>
<accession>A0A4R5A1V2</accession>
<dbReference type="OrthoDB" id="3507586at2"/>